<reference evidence="1" key="2">
    <citation type="submission" date="2020-06" db="EMBL/GenBank/DDBJ databases">
        <authorList>
            <person name="Sheffer M."/>
        </authorList>
    </citation>
    <scope>NUCLEOTIDE SEQUENCE</scope>
</reference>
<dbReference type="EMBL" id="JABXBU010002231">
    <property type="protein sequence ID" value="KAF8765262.1"/>
    <property type="molecule type" value="Genomic_DNA"/>
</dbReference>
<dbReference type="Proteomes" id="UP000807504">
    <property type="component" value="Unassembled WGS sequence"/>
</dbReference>
<organism evidence="1 2">
    <name type="scientific">Argiope bruennichi</name>
    <name type="common">Wasp spider</name>
    <name type="synonym">Aranea bruennichi</name>
    <dbReference type="NCBI Taxonomy" id="94029"/>
    <lineage>
        <taxon>Eukaryota</taxon>
        <taxon>Metazoa</taxon>
        <taxon>Ecdysozoa</taxon>
        <taxon>Arthropoda</taxon>
        <taxon>Chelicerata</taxon>
        <taxon>Arachnida</taxon>
        <taxon>Araneae</taxon>
        <taxon>Araneomorphae</taxon>
        <taxon>Entelegynae</taxon>
        <taxon>Araneoidea</taxon>
        <taxon>Araneidae</taxon>
        <taxon>Argiope</taxon>
    </lineage>
</organism>
<name>A0A8T0E3H8_ARGBR</name>
<evidence type="ECO:0000313" key="2">
    <source>
        <dbReference type="Proteomes" id="UP000807504"/>
    </source>
</evidence>
<dbReference type="AlphaFoldDB" id="A0A8T0E3H8"/>
<accession>A0A8T0E3H8</accession>
<gene>
    <name evidence="1" type="ORF">HNY73_023243</name>
</gene>
<proteinExistence type="predicted"/>
<evidence type="ECO:0000313" key="1">
    <source>
        <dbReference type="EMBL" id="KAF8765262.1"/>
    </source>
</evidence>
<comment type="caution">
    <text evidence="1">The sequence shown here is derived from an EMBL/GenBank/DDBJ whole genome shotgun (WGS) entry which is preliminary data.</text>
</comment>
<sequence length="144" mass="15716">MQFGQFLDGQGRSERMAIRFPCLTSCQCTLSVRSIPVRVLCSCAISIPASSSASAFSKRPSQRASRVPDDLVAQSSFTHHHTFHLRKSRRQDQSQAGLPRSQECLLIRTRIPLLLQPSSAFSSAFTSAKSLSALGNVGYQLAST</sequence>
<keyword evidence="2" id="KW-1185">Reference proteome</keyword>
<reference evidence="1" key="1">
    <citation type="journal article" date="2020" name="bioRxiv">
        <title>Chromosome-level reference genome of the European wasp spider Argiope bruennichi: a resource for studies on range expansion and evolutionary adaptation.</title>
        <authorList>
            <person name="Sheffer M.M."/>
            <person name="Hoppe A."/>
            <person name="Krehenwinkel H."/>
            <person name="Uhl G."/>
            <person name="Kuss A.W."/>
            <person name="Jensen L."/>
            <person name="Jensen C."/>
            <person name="Gillespie R.G."/>
            <person name="Hoff K.J."/>
            <person name="Prost S."/>
        </authorList>
    </citation>
    <scope>NUCLEOTIDE SEQUENCE</scope>
</reference>
<protein>
    <submittedName>
        <fullName evidence="1">Uncharacterized protein</fullName>
    </submittedName>
</protein>